<reference evidence="1 2" key="1">
    <citation type="submission" date="2018-04" db="EMBL/GenBank/DDBJ databases">
        <title>Draft Genome Sequence of Phosphate-Solubilizing Chryseobacterium sp. ISE14 that is a Biocontrol and Plant Growth-Promoting Rhizobacterium Isolated from Cucumber.</title>
        <authorList>
            <person name="Jeong J.-J."/>
            <person name="Sang M.K."/>
            <person name="Choi I.-G."/>
            <person name="Kim K.D."/>
        </authorList>
    </citation>
    <scope>NUCLEOTIDE SEQUENCE [LARGE SCALE GENOMIC DNA]</scope>
    <source>
        <strain evidence="1 2">ISE14</strain>
    </source>
</reference>
<organism evidence="1 2">
    <name type="scientific">Chryseobacterium phosphatilyticum</name>
    <dbReference type="NCBI Taxonomy" id="475075"/>
    <lineage>
        <taxon>Bacteria</taxon>
        <taxon>Pseudomonadati</taxon>
        <taxon>Bacteroidota</taxon>
        <taxon>Flavobacteriia</taxon>
        <taxon>Flavobacteriales</taxon>
        <taxon>Weeksellaceae</taxon>
        <taxon>Chryseobacterium group</taxon>
        <taxon>Chryseobacterium</taxon>
    </lineage>
</organism>
<dbReference type="Proteomes" id="UP000236594">
    <property type="component" value="Unassembled WGS sequence"/>
</dbReference>
<protein>
    <submittedName>
        <fullName evidence="1">Uncharacterized protein</fullName>
    </submittedName>
</protein>
<dbReference type="EMBL" id="PPED02000009">
    <property type="protein sequence ID" value="PWN62391.1"/>
    <property type="molecule type" value="Genomic_DNA"/>
</dbReference>
<accession>A0A316WLV2</accession>
<dbReference type="RefSeq" id="WP_103249623.1">
    <property type="nucleotide sequence ID" value="NZ_PPED02000009.1"/>
</dbReference>
<gene>
    <name evidence="1" type="ORF">C1631_022770</name>
</gene>
<evidence type="ECO:0000313" key="1">
    <source>
        <dbReference type="EMBL" id="PWN62391.1"/>
    </source>
</evidence>
<name>A0A316WLV2_9FLAO</name>
<dbReference type="AlphaFoldDB" id="A0A316WLV2"/>
<keyword evidence="2" id="KW-1185">Reference proteome</keyword>
<evidence type="ECO:0000313" key="2">
    <source>
        <dbReference type="Proteomes" id="UP000236594"/>
    </source>
</evidence>
<sequence>MFKDFKKHDKISSAFYRNEEDTISPNDYLDYLLNSNISKLNNIPNPLYRLEDYIKLKFYLDKLKLRLDSQREKDFISSITDIFKLSVNELVKRDAANFLCDRLKNCDNLDSIIDDWYKRIEQY</sequence>
<proteinExistence type="predicted"/>
<comment type="caution">
    <text evidence="1">The sequence shown here is derived from an EMBL/GenBank/DDBJ whole genome shotgun (WGS) entry which is preliminary data.</text>
</comment>